<keyword evidence="1" id="KW-0732">Signal</keyword>
<evidence type="ECO:0000313" key="2">
    <source>
        <dbReference type="EMBL" id="KAK8039001.1"/>
    </source>
</evidence>
<organism evidence="2 3">
    <name type="scientific">Apiospora rasikravindrae</name>
    <dbReference type="NCBI Taxonomy" id="990691"/>
    <lineage>
        <taxon>Eukaryota</taxon>
        <taxon>Fungi</taxon>
        <taxon>Dikarya</taxon>
        <taxon>Ascomycota</taxon>
        <taxon>Pezizomycotina</taxon>
        <taxon>Sordariomycetes</taxon>
        <taxon>Xylariomycetidae</taxon>
        <taxon>Amphisphaeriales</taxon>
        <taxon>Apiosporaceae</taxon>
        <taxon>Apiospora</taxon>
    </lineage>
</organism>
<reference evidence="2 3" key="1">
    <citation type="submission" date="2023-01" db="EMBL/GenBank/DDBJ databases">
        <title>Analysis of 21 Apiospora genomes using comparative genomics revels a genus with tremendous synthesis potential of carbohydrate active enzymes and secondary metabolites.</title>
        <authorList>
            <person name="Sorensen T."/>
        </authorList>
    </citation>
    <scope>NUCLEOTIDE SEQUENCE [LARGE SCALE GENOMIC DNA]</scope>
    <source>
        <strain evidence="2 3">CBS 33761</strain>
    </source>
</reference>
<comment type="caution">
    <text evidence="2">The sequence shown here is derived from an EMBL/GenBank/DDBJ whole genome shotgun (WGS) entry which is preliminary data.</text>
</comment>
<feature type="chain" id="PRO_5047403641" evidence="1">
    <location>
        <begin position="21"/>
        <end position="349"/>
    </location>
</feature>
<proteinExistence type="predicted"/>
<name>A0ABR1SXE2_9PEZI</name>
<accession>A0ABR1SXE2</accession>
<evidence type="ECO:0000313" key="3">
    <source>
        <dbReference type="Proteomes" id="UP001444661"/>
    </source>
</evidence>
<evidence type="ECO:0000256" key="1">
    <source>
        <dbReference type="SAM" id="SignalP"/>
    </source>
</evidence>
<feature type="signal peptide" evidence="1">
    <location>
        <begin position="1"/>
        <end position="20"/>
    </location>
</feature>
<sequence length="349" mass="36967">MELPSMIMLFFLALAKLAVANPCDGVDASPVFYHEYLSDACPPPFPLNPDGSCSQWANYAYDCISYCQINTTFDWATESPFPRSECHGPSSCSLSEGKSTSWSWSFGFSPKVGKAIKLGVSGGYSQSYGTSQGRSWSIDLQPGQCGYFTFVPARKTTCGTLSQSTPVWIDGVWTCAPNVVNTDNYCAPGVWYDKAGDPDGVIIFVRINCLTREPLGPEYQDPVYNMPSVPLDRGTLAATLQSWVDDTCSASLVSNNADGTQTATFEIHGKGFSDSQLGTDGANLNAGLTSCGSLGSWVFNWTPDNGTYDWAATGQVTGSSVKGCIGDAVVAAGGSTKSDCDTGPLSPGA</sequence>
<gene>
    <name evidence="2" type="ORF">PG993_007412</name>
</gene>
<dbReference type="Proteomes" id="UP001444661">
    <property type="component" value="Unassembled WGS sequence"/>
</dbReference>
<keyword evidence="3" id="KW-1185">Reference proteome</keyword>
<protein>
    <submittedName>
        <fullName evidence="2">Uncharacterized protein</fullName>
    </submittedName>
</protein>
<dbReference type="EMBL" id="JAQQWK010000006">
    <property type="protein sequence ID" value="KAK8039001.1"/>
    <property type="molecule type" value="Genomic_DNA"/>
</dbReference>